<accession>A0A023AWF8</accession>
<dbReference type="VEuPathDB" id="CryptoDB:GNI_228530"/>
<protein>
    <submittedName>
        <fullName evidence="1">Uncharacterized protein</fullName>
    </submittedName>
</protein>
<sequence>MSTQENVGSQVVNQYWGELDIRLQDKEIHMVTGVVLPEVHQLILGLPYLIGHNARLHMDEYQGFEMDTQPHELAHICITKTQHLLLSFLHQVPVLPPVALLVDKVFTRRAFA</sequence>
<feature type="non-terminal residue" evidence="1">
    <location>
        <position position="112"/>
    </location>
</feature>
<evidence type="ECO:0000313" key="2">
    <source>
        <dbReference type="Proteomes" id="UP000019763"/>
    </source>
</evidence>
<name>A0A023AWF8_GRENI</name>
<dbReference type="RefSeq" id="XP_011133953.1">
    <property type="nucleotide sequence ID" value="XM_011135651.1"/>
</dbReference>
<organism evidence="1 2">
    <name type="scientific">Gregarina niphandrodes</name>
    <name type="common">Septate eugregarine</name>
    <dbReference type="NCBI Taxonomy" id="110365"/>
    <lineage>
        <taxon>Eukaryota</taxon>
        <taxon>Sar</taxon>
        <taxon>Alveolata</taxon>
        <taxon>Apicomplexa</taxon>
        <taxon>Conoidasida</taxon>
        <taxon>Gregarinasina</taxon>
        <taxon>Eugregarinorida</taxon>
        <taxon>Gregarinidae</taxon>
        <taxon>Gregarina</taxon>
    </lineage>
</organism>
<reference evidence="1" key="1">
    <citation type="submission" date="2013-12" db="EMBL/GenBank/DDBJ databases">
        <authorList>
            <person name="Omoto C.K."/>
            <person name="Sibley D."/>
            <person name="Venepally P."/>
            <person name="Hadjithomas M."/>
            <person name="Karamycheva S."/>
            <person name="Brunk B."/>
            <person name="Roos D."/>
            <person name="Caler E."/>
            <person name="Lorenzi H."/>
        </authorList>
    </citation>
    <scope>NUCLEOTIDE SEQUENCE</scope>
</reference>
<dbReference type="AlphaFoldDB" id="A0A023AWF8"/>
<dbReference type="GeneID" id="22916702"/>
<proteinExistence type="predicted"/>
<comment type="caution">
    <text evidence="1">The sequence shown here is derived from an EMBL/GenBank/DDBJ whole genome shotgun (WGS) entry which is preliminary data.</text>
</comment>
<dbReference type="Proteomes" id="UP000019763">
    <property type="component" value="Unassembled WGS sequence"/>
</dbReference>
<keyword evidence="2" id="KW-1185">Reference proteome</keyword>
<evidence type="ECO:0000313" key="1">
    <source>
        <dbReference type="EMBL" id="EZG42768.1"/>
    </source>
</evidence>
<dbReference type="EMBL" id="AFNH02001821">
    <property type="protein sequence ID" value="EZG42768.1"/>
    <property type="molecule type" value="Genomic_DNA"/>
</dbReference>
<gene>
    <name evidence="1" type="ORF">GNI_228530</name>
</gene>